<accession>A0A2V1ATS6</accession>
<feature type="compositionally biased region" description="Polar residues" evidence="1">
    <location>
        <begin position="456"/>
        <end position="467"/>
    </location>
</feature>
<feature type="compositionally biased region" description="Low complexity" evidence="1">
    <location>
        <begin position="487"/>
        <end position="524"/>
    </location>
</feature>
<dbReference type="VEuPathDB" id="FungiDB:CXQ85_000549"/>
<feature type="compositionally biased region" description="Polar residues" evidence="1">
    <location>
        <begin position="536"/>
        <end position="551"/>
    </location>
</feature>
<feature type="compositionally biased region" description="Basic and acidic residues" evidence="1">
    <location>
        <begin position="44"/>
        <end position="53"/>
    </location>
</feature>
<comment type="caution">
    <text evidence="2">The sequence shown here is derived from an EMBL/GenBank/DDBJ whole genome shotgun (WGS) entry which is preliminary data.</text>
</comment>
<feature type="compositionally biased region" description="Polar residues" evidence="1">
    <location>
        <begin position="603"/>
        <end position="620"/>
    </location>
</feature>
<organism evidence="2 3">
    <name type="scientific">Candidozyma haemuli</name>
    <dbReference type="NCBI Taxonomy" id="45357"/>
    <lineage>
        <taxon>Eukaryota</taxon>
        <taxon>Fungi</taxon>
        <taxon>Dikarya</taxon>
        <taxon>Ascomycota</taxon>
        <taxon>Saccharomycotina</taxon>
        <taxon>Pichiomycetes</taxon>
        <taxon>Metschnikowiaceae</taxon>
        <taxon>Candidozyma</taxon>
    </lineage>
</organism>
<dbReference type="AlphaFoldDB" id="A0A2V1ATS6"/>
<gene>
    <name evidence="2" type="ORF">CXQ85_000549</name>
</gene>
<feature type="region of interest" description="Disordered" evidence="1">
    <location>
        <begin position="359"/>
        <end position="389"/>
    </location>
</feature>
<keyword evidence="3" id="KW-1185">Reference proteome</keyword>
<dbReference type="Proteomes" id="UP000244309">
    <property type="component" value="Unassembled WGS sequence"/>
</dbReference>
<reference evidence="2 3" key="1">
    <citation type="submission" date="2017-12" db="EMBL/GenBank/DDBJ databases">
        <title>Genome Sequence of a Multidrug-Resistant Candida haemulonii Isolate from a Patient with Chronic Leg Ulcers in Israel.</title>
        <authorList>
            <person name="Chow N.A."/>
            <person name="Gade L."/>
            <person name="Batra D."/>
            <person name="Rowe L.A."/>
            <person name="Ben-Ami R."/>
            <person name="Loparev V.N."/>
            <person name="Litvintseva A.P."/>
        </authorList>
    </citation>
    <scope>NUCLEOTIDE SEQUENCE [LARGE SCALE GENOMIC DNA]</scope>
    <source>
        <strain evidence="2 3">B11899</strain>
    </source>
</reference>
<name>A0A2V1ATS6_9ASCO</name>
<dbReference type="EMBL" id="PKFO01000005">
    <property type="protein sequence ID" value="PVH21567.1"/>
    <property type="molecule type" value="Genomic_DNA"/>
</dbReference>
<evidence type="ECO:0000313" key="2">
    <source>
        <dbReference type="EMBL" id="PVH21567.1"/>
    </source>
</evidence>
<feature type="region of interest" description="Disordered" evidence="1">
    <location>
        <begin position="76"/>
        <end position="102"/>
    </location>
</feature>
<protein>
    <submittedName>
        <fullName evidence="2">Uncharacterized protein</fullName>
    </submittedName>
</protein>
<feature type="region of interest" description="Disordered" evidence="1">
    <location>
        <begin position="27"/>
        <end position="56"/>
    </location>
</feature>
<dbReference type="RefSeq" id="XP_025342507.1">
    <property type="nucleotide sequence ID" value="XM_025484292.1"/>
</dbReference>
<feature type="compositionally biased region" description="Polar residues" evidence="1">
    <location>
        <begin position="27"/>
        <end position="41"/>
    </location>
</feature>
<evidence type="ECO:0000313" key="3">
    <source>
        <dbReference type="Proteomes" id="UP000244309"/>
    </source>
</evidence>
<feature type="region of interest" description="Disordered" evidence="1">
    <location>
        <begin position="410"/>
        <end position="555"/>
    </location>
</feature>
<feature type="compositionally biased region" description="Low complexity" evidence="1">
    <location>
        <begin position="589"/>
        <end position="600"/>
    </location>
</feature>
<feature type="region of interest" description="Disordered" evidence="1">
    <location>
        <begin position="584"/>
        <end position="620"/>
    </location>
</feature>
<proteinExistence type="predicted"/>
<evidence type="ECO:0000256" key="1">
    <source>
        <dbReference type="SAM" id="MobiDB-lite"/>
    </source>
</evidence>
<dbReference type="GeneID" id="37005882"/>
<dbReference type="OrthoDB" id="10673494at2759"/>
<sequence>MSEPYWAVIHRCQMSKEELGQVIHPMSQNRKVQSDNTNSGLRNPHHEIGDKQKPKPSKLAPYWIFDCEDITQYVKPHGQPSSFRKKSRKKSSSTDDVSECPSESNEALFKDEEPSFHICPCVFKAAFDRCHCLASHEDDQPEEVTLPPPERMRDRTFRVKASGYSSNGHSTSLRFLGHRFVSKVYRLSVRLRGRFRRGFTNSTGQTFGFKRVLPPPLFSTSSLKFESSVSEQESTKNPDYFQSKEDIARIVKPALKGLFAALLSRHLDASPEAFEETAFNLVKEMCIKKEQFFALVEGWEFSELCANLSHDVLGAILWDCMVEGRKKVDAIRDKRALKEAARVLRYEIELQEPRIEQLSEEAEVNEEATKSNYPSSESLLPEREDSENPWLEPTIYQLDPAYIDLPEANEDNQSEESEGGSNKPSDEITSVIVPEEVPVTLVTRHTPSIDDARSIASESPDGSASEDSTIKGLNCATGGEGQGNKQSSPEESTTSPEVISSGSIASSGSPSDIASALSSLFVESSSDDRSLQRQQHTPITSPEFSTSTLLKSAQKKKIPGKLIRNMVSQFDSMSELPGNTFPVRLQAIGPSSSKKPGSKGSQKENTLSDCSRIPSTISVD</sequence>